<proteinExistence type="predicted"/>
<dbReference type="InterPro" id="IPR041304">
    <property type="entry name" value="AbiTii"/>
</dbReference>
<sequence length="328" mass="36210">MSRFSDLVDQIADQKNYSLVDVLLKTKVLAFQLKGRKFRQWVNAELDGYDDTLPLPEYRVVPCTVWGDFAGYFQSYLRNVSISVCILPEDTREYFSTTKFYQGIASIESLASGGNCERVLDIQEVSYLRKYGDHVEDMILNYAVKRTSKNALHAVLTSVRSRMLEFLLELRDQHPELDKDDAAVSRVSEAEIESVMSHKLYQNCTVFEGPAEMRDSYQAGQAGAMGPGAKAENINFIQILRDSIGESSLADLAKELERLRGSMLAESKNAEQDASVAAIAEAESAAKKGDAKGVLSYLKSAGKWALDVATKIGTGVASKAIEKAMEGS</sequence>
<organism evidence="2 3">
    <name type="scientific">Gemmata palustris</name>
    <dbReference type="NCBI Taxonomy" id="2822762"/>
    <lineage>
        <taxon>Bacteria</taxon>
        <taxon>Pseudomonadati</taxon>
        <taxon>Planctomycetota</taxon>
        <taxon>Planctomycetia</taxon>
        <taxon>Gemmatales</taxon>
        <taxon>Gemmataceae</taxon>
        <taxon>Gemmata</taxon>
    </lineage>
</organism>
<feature type="domain" description="AbiTii" evidence="1">
    <location>
        <begin position="8"/>
        <end position="179"/>
    </location>
</feature>
<accession>A0ABS5BVH4</accession>
<evidence type="ECO:0000313" key="3">
    <source>
        <dbReference type="Proteomes" id="UP000676565"/>
    </source>
</evidence>
<dbReference type="RefSeq" id="WP_210657058.1">
    <property type="nucleotide sequence ID" value="NZ_JAGKQQ010000001.1"/>
</dbReference>
<reference evidence="2 3" key="1">
    <citation type="submission" date="2021-04" db="EMBL/GenBank/DDBJ databases">
        <authorList>
            <person name="Ivanova A."/>
        </authorList>
    </citation>
    <scope>NUCLEOTIDE SEQUENCE [LARGE SCALE GENOMIC DNA]</scope>
    <source>
        <strain evidence="2 3">G18</strain>
    </source>
</reference>
<gene>
    <name evidence="2" type="ORF">J8F10_20945</name>
</gene>
<dbReference type="EMBL" id="JAGKQQ010000001">
    <property type="protein sequence ID" value="MBP3957726.1"/>
    <property type="molecule type" value="Genomic_DNA"/>
</dbReference>
<name>A0ABS5BVH4_9BACT</name>
<evidence type="ECO:0000313" key="2">
    <source>
        <dbReference type="EMBL" id="MBP3957726.1"/>
    </source>
</evidence>
<protein>
    <recommendedName>
        <fullName evidence="1">AbiTii domain-containing protein</fullName>
    </recommendedName>
</protein>
<comment type="caution">
    <text evidence="2">The sequence shown here is derived from an EMBL/GenBank/DDBJ whole genome shotgun (WGS) entry which is preliminary data.</text>
</comment>
<dbReference type="Pfam" id="PF18864">
    <property type="entry name" value="AbiTii"/>
    <property type="match status" value="1"/>
</dbReference>
<keyword evidence="3" id="KW-1185">Reference proteome</keyword>
<evidence type="ECO:0000259" key="1">
    <source>
        <dbReference type="Pfam" id="PF18864"/>
    </source>
</evidence>
<dbReference type="Proteomes" id="UP000676565">
    <property type="component" value="Unassembled WGS sequence"/>
</dbReference>